<protein>
    <recommendedName>
        <fullName evidence="5">RING-type domain-containing protein</fullName>
    </recommendedName>
</protein>
<keyword evidence="7" id="KW-1185">Reference proteome</keyword>
<evidence type="ECO:0000256" key="1">
    <source>
        <dbReference type="ARBA" id="ARBA00022723"/>
    </source>
</evidence>
<dbReference type="Gene3D" id="3.30.40.10">
    <property type="entry name" value="Zinc/RING finger domain, C3HC4 (zinc finger)"/>
    <property type="match status" value="1"/>
</dbReference>
<keyword evidence="2 4" id="KW-0863">Zinc-finger</keyword>
<dbReference type="InterPro" id="IPR017907">
    <property type="entry name" value="Znf_RING_CS"/>
</dbReference>
<sequence length="326" mass="37576">MPETPMTAEQAATWAKRLNTDYYIPFNDDDPDCPFGQIIAAVKEFTSELATHLQSDRNSIITQKEITLLYHSLPNFKDFGKLHRWVRNVANKHPQRRSQPEHYFLLMSKVQTGNGPLSMSLSEKVKKTMELGNAWYKETHKLENLLLDPDPLHIFSTGLHPIAAADAVKPAPEDTCGVCMESFEAPEKWAKNEVNRPQLTKCNHIFCRQCLNHWRREISSGNFTCPLCRACLVCGRDECKYHCINIDRHAPRPLVAFVRDVYPDFQEKDLVKVFTEKGWVELRERTRETRVTYARIDEFFGKDVETSTITDGVPAMTILLHLPETR</sequence>
<dbReference type="SUPFAM" id="SSF57850">
    <property type="entry name" value="RING/U-box"/>
    <property type="match status" value="1"/>
</dbReference>
<dbReference type="SMART" id="SM00184">
    <property type="entry name" value="RING"/>
    <property type="match status" value="1"/>
</dbReference>
<dbReference type="InterPro" id="IPR001841">
    <property type="entry name" value="Znf_RING"/>
</dbReference>
<keyword evidence="3" id="KW-0862">Zinc</keyword>
<dbReference type="GO" id="GO:0016567">
    <property type="term" value="P:protein ubiquitination"/>
    <property type="evidence" value="ECO:0007669"/>
    <property type="project" value="TreeGrafter"/>
</dbReference>
<evidence type="ECO:0000256" key="4">
    <source>
        <dbReference type="PROSITE-ProRule" id="PRU00175"/>
    </source>
</evidence>
<dbReference type="PROSITE" id="PS00518">
    <property type="entry name" value="ZF_RING_1"/>
    <property type="match status" value="1"/>
</dbReference>
<evidence type="ECO:0000313" key="6">
    <source>
        <dbReference type="EMBL" id="KAF1995686.1"/>
    </source>
</evidence>
<gene>
    <name evidence="6" type="ORF">P154DRAFT_623773</name>
</gene>
<dbReference type="PROSITE" id="PS50089">
    <property type="entry name" value="ZF_RING_2"/>
    <property type="match status" value="1"/>
</dbReference>
<dbReference type="Pfam" id="PF13639">
    <property type="entry name" value="zf-RING_2"/>
    <property type="match status" value="1"/>
</dbReference>
<organism evidence="6 7">
    <name type="scientific">Amniculicola lignicola CBS 123094</name>
    <dbReference type="NCBI Taxonomy" id="1392246"/>
    <lineage>
        <taxon>Eukaryota</taxon>
        <taxon>Fungi</taxon>
        <taxon>Dikarya</taxon>
        <taxon>Ascomycota</taxon>
        <taxon>Pezizomycotina</taxon>
        <taxon>Dothideomycetes</taxon>
        <taxon>Pleosporomycetidae</taxon>
        <taxon>Pleosporales</taxon>
        <taxon>Amniculicolaceae</taxon>
        <taxon>Amniculicola</taxon>
    </lineage>
</organism>
<dbReference type="Proteomes" id="UP000799779">
    <property type="component" value="Unassembled WGS sequence"/>
</dbReference>
<dbReference type="GO" id="GO:0061630">
    <property type="term" value="F:ubiquitin protein ligase activity"/>
    <property type="evidence" value="ECO:0007669"/>
    <property type="project" value="TreeGrafter"/>
</dbReference>
<dbReference type="OrthoDB" id="3796845at2759"/>
<evidence type="ECO:0000259" key="5">
    <source>
        <dbReference type="PROSITE" id="PS50089"/>
    </source>
</evidence>
<keyword evidence="1" id="KW-0479">Metal-binding</keyword>
<dbReference type="GO" id="GO:0008270">
    <property type="term" value="F:zinc ion binding"/>
    <property type="evidence" value="ECO:0007669"/>
    <property type="project" value="UniProtKB-KW"/>
</dbReference>
<dbReference type="EMBL" id="ML977634">
    <property type="protein sequence ID" value="KAF1995686.1"/>
    <property type="molecule type" value="Genomic_DNA"/>
</dbReference>
<dbReference type="InterPro" id="IPR013083">
    <property type="entry name" value="Znf_RING/FYVE/PHD"/>
</dbReference>
<accession>A0A6A5WDG4</accession>
<dbReference type="AlphaFoldDB" id="A0A6A5WDG4"/>
<proteinExistence type="predicted"/>
<name>A0A6A5WDG4_9PLEO</name>
<evidence type="ECO:0000256" key="3">
    <source>
        <dbReference type="ARBA" id="ARBA00022833"/>
    </source>
</evidence>
<reference evidence="6" key="1">
    <citation type="journal article" date="2020" name="Stud. Mycol.">
        <title>101 Dothideomycetes genomes: a test case for predicting lifestyles and emergence of pathogens.</title>
        <authorList>
            <person name="Haridas S."/>
            <person name="Albert R."/>
            <person name="Binder M."/>
            <person name="Bloem J."/>
            <person name="Labutti K."/>
            <person name="Salamov A."/>
            <person name="Andreopoulos B."/>
            <person name="Baker S."/>
            <person name="Barry K."/>
            <person name="Bills G."/>
            <person name="Bluhm B."/>
            <person name="Cannon C."/>
            <person name="Castanera R."/>
            <person name="Culley D."/>
            <person name="Daum C."/>
            <person name="Ezra D."/>
            <person name="Gonzalez J."/>
            <person name="Henrissat B."/>
            <person name="Kuo A."/>
            <person name="Liang C."/>
            <person name="Lipzen A."/>
            <person name="Lutzoni F."/>
            <person name="Magnuson J."/>
            <person name="Mondo S."/>
            <person name="Nolan M."/>
            <person name="Ohm R."/>
            <person name="Pangilinan J."/>
            <person name="Park H.-J."/>
            <person name="Ramirez L."/>
            <person name="Alfaro M."/>
            <person name="Sun H."/>
            <person name="Tritt A."/>
            <person name="Yoshinaga Y."/>
            <person name="Zwiers L.-H."/>
            <person name="Turgeon B."/>
            <person name="Goodwin S."/>
            <person name="Spatafora J."/>
            <person name="Crous P."/>
            <person name="Grigoriev I."/>
        </authorList>
    </citation>
    <scope>NUCLEOTIDE SEQUENCE</scope>
    <source>
        <strain evidence="6">CBS 123094</strain>
    </source>
</reference>
<dbReference type="PANTHER" id="PTHR45969:SF69">
    <property type="entry name" value="FINGER DOMAIN PROTEIN, PUTATIVE (AFU_ORTHOLOGUE AFUA_3G12190)-RELATED"/>
    <property type="match status" value="1"/>
</dbReference>
<feature type="domain" description="RING-type" evidence="5">
    <location>
        <begin position="176"/>
        <end position="229"/>
    </location>
</feature>
<evidence type="ECO:0000256" key="2">
    <source>
        <dbReference type="ARBA" id="ARBA00022771"/>
    </source>
</evidence>
<dbReference type="PANTHER" id="PTHR45969">
    <property type="entry name" value="RING ZINC FINGER PROTEIN-RELATED"/>
    <property type="match status" value="1"/>
</dbReference>
<evidence type="ECO:0000313" key="7">
    <source>
        <dbReference type="Proteomes" id="UP000799779"/>
    </source>
</evidence>